<reference evidence="2 3" key="1">
    <citation type="submission" date="2016-11" db="EMBL/GenBank/DDBJ databases">
        <authorList>
            <person name="Jaros S."/>
            <person name="Januszkiewicz K."/>
            <person name="Wedrychowicz H."/>
        </authorList>
    </citation>
    <scope>NUCLEOTIDE SEQUENCE [LARGE SCALE GENOMIC DNA]</scope>
    <source>
        <strain evidence="2 3">DSM 18772</strain>
    </source>
</reference>
<accession>A0A1M6RBD3</accession>
<name>A0A1M6RBD3_9BACT</name>
<organism evidence="2 3">
    <name type="scientific">Rubritalea squalenifaciens DSM 18772</name>
    <dbReference type="NCBI Taxonomy" id="1123071"/>
    <lineage>
        <taxon>Bacteria</taxon>
        <taxon>Pseudomonadati</taxon>
        <taxon>Verrucomicrobiota</taxon>
        <taxon>Verrucomicrobiia</taxon>
        <taxon>Verrucomicrobiales</taxon>
        <taxon>Rubritaleaceae</taxon>
        <taxon>Rubritalea</taxon>
    </lineage>
</organism>
<evidence type="ECO:0000313" key="3">
    <source>
        <dbReference type="Proteomes" id="UP000184510"/>
    </source>
</evidence>
<gene>
    <name evidence="2" type="ORF">SAMN02745181_3596</name>
</gene>
<keyword evidence="3" id="KW-1185">Reference proteome</keyword>
<protein>
    <submittedName>
        <fullName evidence="2">Uncharacterized protein</fullName>
    </submittedName>
</protein>
<keyword evidence="1" id="KW-0472">Membrane</keyword>
<keyword evidence="1" id="KW-1133">Transmembrane helix</keyword>
<dbReference type="STRING" id="1123071.SAMN02745181_3596"/>
<dbReference type="AlphaFoldDB" id="A0A1M6RBD3"/>
<keyword evidence="1" id="KW-0812">Transmembrane</keyword>
<dbReference type="Proteomes" id="UP000184510">
    <property type="component" value="Unassembled WGS sequence"/>
</dbReference>
<sequence>MLSTFDKLKLRILVFCTPKYLITTLVLALVFYLILSAIFEAQIDNLRALKSPLVDPLVQFFDDRFNRALSSIVCSIISLRWKTTEVFLNT</sequence>
<proteinExistence type="predicted"/>
<evidence type="ECO:0000256" key="1">
    <source>
        <dbReference type="SAM" id="Phobius"/>
    </source>
</evidence>
<dbReference type="InParanoid" id="A0A1M6RBD3"/>
<dbReference type="EMBL" id="FQYR01000007">
    <property type="protein sequence ID" value="SHK29779.1"/>
    <property type="molecule type" value="Genomic_DNA"/>
</dbReference>
<feature type="transmembrane region" description="Helical" evidence="1">
    <location>
        <begin position="20"/>
        <end position="39"/>
    </location>
</feature>
<evidence type="ECO:0000313" key="2">
    <source>
        <dbReference type="EMBL" id="SHK29779.1"/>
    </source>
</evidence>